<feature type="transmembrane region" description="Helical" evidence="1">
    <location>
        <begin position="90"/>
        <end position="115"/>
    </location>
</feature>
<feature type="transmembrane region" description="Helical" evidence="1">
    <location>
        <begin position="39"/>
        <end position="57"/>
    </location>
</feature>
<evidence type="ECO:0000256" key="1">
    <source>
        <dbReference type="SAM" id="Phobius"/>
    </source>
</evidence>
<dbReference type="RefSeq" id="WP_119482219.1">
    <property type="nucleotide sequence ID" value="NZ_QXTG01000002.1"/>
</dbReference>
<dbReference type="EMBL" id="QXTG01000002">
    <property type="protein sequence ID" value="RIX27909.1"/>
    <property type="molecule type" value="Genomic_DNA"/>
</dbReference>
<accession>A0A3A1TVT6</accession>
<evidence type="ECO:0000313" key="2">
    <source>
        <dbReference type="EMBL" id="RIX27909.1"/>
    </source>
</evidence>
<dbReference type="AlphaFoldDB" id="A0A3A1TVT6"/>
<evidence type="ECO:0000313" key="3">
    <source>
        <dbReference type="Proteomes" id="UP000265742"/>
    </source>
</evidence>
<dbReference type="OrthoDB" id="3295713at2"/>
<organism evidence="2 3">
    <name type="scientific">Amnibacterium setariae</name>
    <dbReference type="NCBI Taxonomy" id="2306585"/>
    <lineage>
        <taxon>Bacteria</taxon>
        <taxon>Bacillati</taxon>
        <taxon>Actinomycetota</taxon>
        <taxon>Actinomycetes</taxon>
        <taxon>Micrococcales</taxon>
        <taxon>Microbacteriaceae</taxon>
        <taxon>Amnibacterium</taxon>
    </lineage>
</organism>
<sequence length="258" mass="25289">MTQTTEAAVHAAAPGAGRVWDLADTSAGRAVRRRGWDHGGPLAATLGLVALGGAFAPDIAVETRWTVVGAAGLVALLVAGSAVRRRQALLSLLLAFAGLVTPLAAGAVATAATLAQPPVVTSTVVPDRALPTAPQALVASDAFAERPADEQEAAREFATALVLRLRTVHGAFGPYPAALRLSNGSVVEAAGAMQGTSLGAVPRNARLEYRVTRSGGAFAVSVVAGGAGSAGSAGSAAGTGAGVASVTATSALVVAGDD</sequence>
<comment type="caution">
    <text evidence="2">The sequence shown here is derived from an EMBL/GenBank/DDBJ whole genome shotgun (WGS) entry which is preliminary data.</text>
</comment>
<keyword evidence="1" id="KW-1133">Transmembrane helix</keyword>
<name>A0A3A1TVT6_9MICO</name>
<feature type="transmembrane region" description="Helical" evidence="1">
    <location>
        <begin position="63"/>
        <end position="83"/>
    </location>
</feature>
<keyword evidence="3" id="KW-1185">Reference proteome</keyword>
<keyword evidence="1" id="KW-0472">Membrane</keyword>
<dbReference type="Proteomes" id="UP000265742">
    <property type="component" value="Unassembled WGS sequence"/>
</dbReference>
<protein>
    <submittedName>
        <fullName evidence="2">Uncharacterized protein</fullName>
    </submittedName>
</protein>
<gene>
    <name evidence="2" type="ORF">D1781_10305</name>
</gene>
<proteinExistence type="predicted"/>
<keyword evidence="1" id="KW-0812">Transmembrane</keyword>
<reference evidence="3" key="1">
    <citation type="submission" date="2018-09" db="EMBL/GenBank/DDBJ databases">
        <authorList>
            <person name="Kim I."/>
        </authorList>
    </citation>
    <scope>NUCLEOTIDE SEQUENCE [LARGE SCALE GENOMIC DNA]</scope>
    <source>
        <strain evidence="3">DD4a</strain>
    </source>
</reference>